<reference evidence="1" key="1">
    <citation type="submission" date="2021-03" db="EMBL/GenBank/DDBJ databases">
        <title>Draft genome sequence of rust myrtle Austropuccinia psidii MF-1, a brazilian biotype.</title>
        <authorList>
            <person name="Quecine M.C."/>
            <person name="Pachon D.M.R."/>
            <person name="Bonatelli M.L."/>
            <person name="Correr F.H."/>
            <person name="Franceschini L.M."/>
            <person name="Leite T.F."/>
            <person name="Margarido G.R.A."/>
            <person name="Almeida C.A."/>
            <person name="Ferrarezi J.A."/>
            <person name="Labate C.A."/>
        </authorList>
    </citation>
    <scope>NUCLEOTIDE SEQUENCE</scope>
    <source>
        <strain evidence="1">MF-1</strain>
    </source>
</reference>
<dbReference type="EMBL" id="AVOT02000321">
    <property type="protein sequence ID" value="MBW0462297.1"/>
    <property type="molecule type" value="Genomic_DNA"/>
</dbReference>
<accession>A0A9Q3GDL2</accession>
<protein>
    <submittedName>
        <fullName evidence="1">Uncharacterized protein</fullName>
    </submittedName>
</protein>
<gene>
    <name evidence="1" type="ORF">O181_002012</name>
</gene>
<evidence type="ECO:0000313" key="1">
    <source>
        <dbReference type="EMBL" id="MBW0462297.1"/>
    </source>
</evidence>
<keyword evidence="2" id="KW-1185">Reference proteome</keyword>
<evidence type="ECO:0000313" key="2">
    <source>
        <dbReference type="Proteomes" id="UP000765509"/>
    </source>
</evidence>
<proteinExistence type="predicted"/>
<dbReference type="Proteomes" id="UP000765509">
    <property type="component" value="Unassembled WGS sequence"/>
</dbReference>
<comment type="caution">
    <text evidence="1">The sequence shown here is derived from an EMBL/GenBank/DDBJ whole genome shotgun (WGS) entry which is preliminary data.</text>
</comment>
<organism evidence="1 2">
    <name type="scientific">Austropuccinia psidii MF-1</name>
    <dbReference type="NCBI Taxonomy" id="1389203"/>
    <lineage>
        <taxon>Eukaryota</taxon>
        <taxon>Fungi</taxon>
        <taxon>Dikarya</taxon>
        <taxon>Basidiomycota</taxon>
        <taxon>Pucciniomycotina</taxon>
        <taxon>Pucciniomycetes</taxon>
        <taxon>Pucciniales</taxon>
        <taxon>Sphaerophragmiaceae</taxon>
        <taxon>Austropuccinia</taxon>
    </lineage>
</organism>
<dbReference type="AlphaFoldDB" id="A0A9Q3GDL2"/>
<sequence length="157" mass="18834">MKPQIQGHVFGNNPHLQEEIKPYSPMESKYRSQSQYQNGDNMTYSEKEALRQLSEVTFWPKLSGVGKYDHMELVDYIDRLFIYLPSITDYWITSRLNTAFKGHSTIWYTEMKKKHCRRNWPWWKSQIIKKYSNGTCIWQKTMSFENAKYSVDKDPDD</sequence>
<name>A0A9Q3GDL2_9BASI</name>